<evidence type="ECO:0000313" key="2">
    <source>
        <dbReference type="EMBL" id="KMZ65311.1"/>
    </source>
</evidence>
<dbReference type="PANTHER" id="PTHR12093:SF10">
    <property type="entry name" value="MEMBRANE-ASSOCIATED PROTEIN HEM"/>
    <property type="match status" value="1"/>
</dbReference>
<dbReference type="Proteomes" id="UP000036987">
    <property type="component" value="Unassembled WGS sequence"/>
</dbReference>
<protein>
    <submittedName>
        <fullName evidence="2">Uncharacterized protein</fullName>
    </submittedName>
</protein>
<keyword evidence="3" id="KW-1185">Reference proteome</keyword>
<dbReference type="AlphaFoldDB" id="A0A0K9P8G8"/>
<dbReference type="EMBL" id="LFYR01001054">
    <property type="protein sequence ID" value="KMZ65311.1"/>
    <property type="molecule type" value="Genomic_DNA"/>
</dbReference>
<sequence length="386" mass="43632">MWIDKTVQIFSREAKGVVYSLNACNGKLLVAFNQKIQLNKIGRDSLYYVEPLIESIMGGLEGLINILDSDSGFVSLEMQLHPDQAVIRMIQASKVSTSFVKSTKGVYGLPGYESCRSGNISVKVLEVATQRLTSLCSVLNDMEPICVLNHIFVLREYMRDCFLANFRKRLLMVLRIENYLQRPSVVESLIRRHIRIIHLAEQHISMDLTEVRGGSALEIVCNWYVENIVKDTIGADVYFAPFHNCFKSSKAFEGNTAEAFTNIRELKSIFRIFGGYRFDTLDRMVRKNVASLLNSIETSLRSNLDALEAISENINSCGKVERETNLKQILDIETVIGFCIQVGHALTFQRLLVESAKAILEEKAPLFVSLLSGVVKQVTRFLKKMK</sequence>
<dbReference type="OrthoDB" id="1682470at2759"/>
<organism evidence="2 3">
    <name type="scientific">Zostera marina</name>
    <name type="common">Eelgrass</name>
    <dbReference type="NCBI Taxonomy" id="29655"/>
    <lineage>
        <taxon>Eukaryota</taxon>
        <taxon>Viridiplantae</taxon>
        <taxon>Streptophyta</taxon>
        <taxon>Embryophyta</taxon>
        <taxon>Tracheophyta</taxon>
        <taxon>Spermatophyta</taxon>
        <taxon>Magnoliopsida</taxon>
        <taxon>Liliopsida</taxon>
        <taxon>Zosteraceae</taxon>
        <taxon>Zostera</taxon>
    </lineage>
</organism>
<gene>
    <name evidence="2" type="ORF">ZOSMA_32G00950</name>
</gene>
<dbReference type="Pfam" id="PF09735">
    <property type="entry name" value="Nckap1"/>
    <property type="match status" value="1"/>
</dbReference>
<proteinExistence type="inferred from homology"/>
<reference evidence="3" key="1">
    <citation type="journal article" date="2016" name="Nature">
        <title>The genome of the seagrass Zostera marina reveals angiosperm adaptation to the sea.</title>
        <authorList>
            <person name="Olsen J.L."/>
            <person name="Rouze P."/>
            <person name="Verhelst B."/>
            <person name="Lin Y.-C."/>
            <person name="Bayer T."/>
            <person name="Collen J."/>
            <person name="Dattolo E."/>
            <person name="De Paoli E."/>
            <person name="Dittami S."/>
            <person name="Maumus F."/>
            <person name="Michel G."/>
            <person name="Kersting A."/>
            <person name="Lauritano C."/>
            <person name="Lohaus R."/>
            <person name="Toepel M."/>
            <person name="Tonon T."/>
            <person name="Vanneste K."/>
            <person name="Amirebrahimi M."/>
            <person name="Brakel J."/>
            <person name="Bostroem C."/>
            <person name="Chovatia M."/>
            <person name="Grimwood J."/>
            <person name="Jenkins J.W."/>
            <person name="Jueterbock A."/>
            <person name="Mraz A."/>
            <person name="Stam W.T."/>
            <person name="Tice H."/>
            <person name="Bornberg-Bauer E."/>
            <person name="Green P.J."/>
            <person name="Pearson G.A."/>
            <person name="Procaccini G."/>
            <person name="Duarte C.M."/>
            <person name="Schmutz J."/>
            <person name="Reusch T.B.H."/>
            <person name="Van de Peer Y."/>
        </authorList>
    </citation>
    <scope>NUCLEOTIDE SEQUENCE [LARGE SCALE GENOMIC DNA]</scope>
    <source>
        <strain evidence="3">cv. Finnish</strain>
    </source>
</reference>
<dbReference type="STRING" id="29655.A0A0K9P8G8"/>
<dbReference type="PANTHER" id="PTHR12093">
    <property type="entry name" value="NCK-ASSOCIATED PROTEIN 1"/>
    <property type="match status" value="1"/>
</dbReference>
<name>A0A0K9P8G8_ZOSMR</name>
<comment type="similarity">
    <text evidence="1">Belongs to the HEM-1/HEM-2 family.</text>
</comment>
<comment type="caution">
    <text evidence="2">The sequence shown here is derived from an EMBL/GenBank/DDBJ whole genome shotgun (WGS) entry which is preliminary data.</text>
</comment>
<evidence type="ECO:0000256" key="1">
    <source>
        <dbReference type="ARBA" id="ARBA00037947"/>
    </source>
</evidence>
<accession>A0A0K9P8G8</accession>
<evidence type="ECO:0000313" key="3">
    <source>
        <dbReference type="Proteomes" id="UP000036987"/>
    </source>
</evidence>
<dbReference type="InterPro" id="IPR019137">
    <property type="entry name" value="Nck-associated_protein-1"/>
</dbReference>